<sequence length="67" mass="7665">MDLKDAGMTDNNEKIQENNTTSYTTLEEVVAHTCSCKLRTICPDKHSSECLKDRNLYQEFMLARAAH</sequence>
<organism evidence="1 2">
    <name type="scientific">Methyloradius palustris</name>
    <dbReference type="NCBI Taxonomy" id="2778876"/>
    <lineage>
        <taxon>Bacteria</taxon>
        <taxon>Pseudomonadati</taxon>
        <taxon>Pseudomonadota</taxon>
        <taxon>Betaproteobacteria</taxon>
        <taxon>Nitrosomonadales</taxon>
        <taxon>Methylophilaceae</taxon>
        <taxon>Methyloradius</taxon>
    </lineage>
</organism>
<dbReference type="KEGG" id="mpau:ZMTM_24720"/>
<name>A0A8E4DHQ3_9PROT</name>
<gene>
    <name evidence="1" type="ORF">ZMTM_24720</name>
</gene>
<reference evidence="1" key="1">
    <citation type="journal article" date="2021" name="Arch. Microbiol.">
        <title>Methyloradius palustris gen. nov., sp. nov., a methanol-oxidizing bacterium isolated from snow.</title>
        <authorList>
            <person name="Miyadera T."/>
            <person name="Kojima H."/>
            <person name="Fukui M."/>
        </authorList>
    </citation>
    <scope>NUCLEOTIDE SEQUENCE</scope>
    <source>
        <strain evidence="1">Zm11</strain>
    </source>
</reference>
<dbReference type="AlphaFoldDB" id="A0A8E4DHQ3"/>
<dbReference type="EMBL" id="AP024110">
    <property type="protein sequence ID" value="BCM26213.1"/>
    <property type="molecule type" value="Genomic_DNA"/>
</dbReference>
<accession>A0A8E4DHQ3</accession>
<keyword evidence="2" id="KW-1185">Reference proteome</keyword>
<protein>
    <submittedName>
        <fullName evidence="1">Uncharacterized protein</fullName>
    </submittedName>
</protein>
<dbReference type="Proteomes" id="UP000826722">
    <property type="component" value="Chromosome"/>
</dbReference>
<evidence type="ECO:0000313" key="2">
    <source>
        <dbReference type="Proteomes" id="UP000826722"/>
    </source>
</evidence>
<proteinExistence type="predicted"/>
<evidence type="ECO:0000313" key="1">
    <source>
        <dbReference type="EMBL" id="BCM26213.1"/>
    </source>
</evidence>